<comment type="caution">
    <text evidence="10">The sequence shown here is derived from an EMBL/GenBank/DDBJ whole genome shotgun (WGS) entry which is preliminary data.</text>
</comment>
<keyword evidence="11" id="KW-1185">Reference proteome</keyword>
<evidence type="ECO:0000256" key="8">
    <source>
        <dbReference type="SAM" id="Phobius"/>
    </source>
</evidence>
<dbReference type="EC" id="2.7.7.65" evidence="2"/>
<feature type="transmembrane region" description="Helical" evidence="8">
    <location>
        <begin position="160"/>
        <end position="180"/>
    </location>
</feature>
<proteinExistence type="predicted"/>
<keyword evidence="4 8" id="KW-0812">Transmembrane</keyword>
<evidence type="ECO:0000313" key="11">
    <source>
        <dbReference type="Proteomes" id="UP001200557"/>
    </source>
</evidence>
<keyword evidence="5 8" id="KW-1133">Transmembrane helix</keyword>
<evidence type="ECO:0000256" key="3">
    <source>
        <dbReference type="ARBA" id="ARBA00022475"/>
    </source>
</evidence>
<evidence type="ECO:0000256" key="1">
    <source>
        <dbReference type="ARBA" id="ARBA00004651"/>
    </source>
</evidence>
<dbReference type="InterPro" id="IPR029787">
    <property type="entry name" value="Nucleotide_cyclase"/>
</dbReference>
<organism evidence="10 11">
    <name type="scientific">Octadecabacter dasysiphoniae</name>
    <dbReference type="NCBI Taxonomy" id="2909341"/>
    <lineage>
        <taxon>Bacteria</taxon>
        <taxon>Pseudomonadati</taxon>
        <taxon>Pseudomonadota</taxon>
        <taxon>Alphaproteobacteria</taxon>
        <taxon>Rhodobacterales</taxon>
        <taxon>Roseobacteraceae</taxon>
        <taxon>Octadecabacter</taxon>
    </lineage>
</organism>
<dbReference type="InterPro" id="IPR000160">
    <property type="entry name" value="GGDEF_dom"/>
</dbReference>
<feature type="domain" description="GGDEF" evidence="9">
    <location>
        <begin position="230"/>
        <end position="362"/>
    </location>
</feature>
<dbReference type="GO" id="GO:0052621">
    <property type="term" value="F:diguanylate cyclase activity"/>
    <property type="evidence" value="ECO:0007669"/>
    <property type="project" value="UniProtKB-EC"/>
</dbReference>
<name>A0ABS9CTS6_9RHOB</name>
<evidence type="ECO:0000313" key="10">
    <source>
        <dbReference type="EMBL" id="MCF2870640.1"/>
    </source>
</evidence>
<feature type="transmembrane region" description="Helical" evidence="8">
    <location>
        <begin position="7"/>
        <end position="29"/>
    </location>
</feature>
<dbReference type="Gene3D" id="3.30.70.270">
    <property type="match status" value="1"/>
</dbReference>
<dbReference type="InterPro" id="IPR050469">
    <property type="entry name" value="Diguanylate_Cyclase"/>
</dbReference>
<keyword evidence="6 8" id="KW-0472">Membrane</keyword>
<feature type="transmembrane region" description="Helical" evidence="8">
    <location>
        <begin position="35"/>
        <end position="58"/>
    </location>
</feature>
<dbReference type="Proteomes" id="UP001200557">
    <property type="component" value="Unassembled WGS sequence"/>
</dbReference>
<dbReference type="Pfam" id="PF07694">
    <property type="entry name" value="5TM-5TMR_LYT"/>
    <property type="match status" value="1"/>
</dbReference>
<dbReference type="CDD" id="cd01949">
    <property type="entry name" value="GGDEF"/>
    <property type="match status" value="1"/>
</dbReference>
<dbReference type="SUPFAM" id="SSF55073">
    <property type="entry name" value="Nucleotide cyclase"/>
    <property type="match status" value="1"/>
</dbReference>
<gene>
    <name evidence="10" type="ORF">L0664_06145</name>
</gene>
<dbReference type="PROSITE" id="PS50887">
    <property type="entry name" value="GGDEF"/>
    <property type="match status" value="1"/>
</dbReference>
<dbReference type="PANTHER" id="PTHR45138:SF9">
    <property type="entry name" value="DIGUANYLATE CYCLASE DGCM-RELATED"/>
    <property type="match status" value="1"/>
</dbReference>
<evidence type="ECO:0000256" key="5">
    <source>
        <dbReference type="ARBA" id="ARBA00022989"/>
    </source>
</evidence>
<dbReference type="InterPro" id="IPR043128">
    <property type="entry name" value="Rev_trsase/Diguanyl_cyclase"/>
</dbReference>
<protein>
    <recommendedName>
        <fullName evidence="2">diguanylate cyclase</fullName>
        <ecNumber evidence="2">2.7.7.65</ecNumber>
    </recommendedName>
</protein>
<keyword evidence="10" id="KW-0808">Transferase</keyword>
<dbReference type="InterPro" id="IPR011620">
    <property type="entry name" value="Sig_transdc_His_kinase_LytS_TM"/>
</dbReference>
<sequence length="375" mass="40898">MSDFMKLVSTFVDATALIMALVLVVSILHRTGRTGWFYPILMGGVFSFALVFTMSDPISLGSAGIFDMRGLLIGTAAALFGPVVGVMTLITGLLMRWDIGGPGILPGFVGMIMAYGAGLVWIVMFKKRAFATWKKSVLLGVMITSQMLAIFFAPPDLRGVLFMTLVPYTIVANVLGALLINHLISGELSFLSEAETSKIEANTDHLTGLLNRRGFEMIYPDLADQTGDRRGRALLYFDVDNFKSINDIHGHAVGDDVLRFITDEVGRNLRPHDVFARLGGDEFAIVLSRIDAAEAERIAERCRSVVSDRGFVHKDAALPVSISIGAVWMLEHSEIDQIMDAADTALYAAKTGGRNKVVFKLDRPKRLTLPVTAPT</sequence>
<evidence type="ECO:0000256" key="6">
    <source>
        <dbReference type="ARBA" id="ARBA00023136"/>
    </source>
</evidence>
<feature type="transmembrane region" description="Helical" evidence="8">
    <location>
        <begin position="70"/>
        <end position="97"/>
    </location>
</feature>
<dbReference type="PANTHER" id="PTHR45138">
    <property type="entry name" value="REGULATORY COMPONENTS OF SENSORY TRANSDUCTION SYSTEM"/>
    <property type="match status" value="1"/>
</dbReference>
<feature type="transmembrane region" description="Helical" evidence="8">
    <location>
        <begin position="103"/>
        <end position="125"/>
    </location>
</feature>
<comment type="subcellular location">
    <subcellularLocation>
        <location evidence="1">Cell membrane</location>
        <topology evidence="1">Multi-pass membrane protein</topology>
    </subcellularLocation>
</comment>
<evidence type="ECO:0000256" key="4">
    <source>
        <dbReference type="ARBA" id="ARBA00022692"/>
    </source>
</evidence>
<accession>A0ABS9CTS6</accession>
<dbReference type="RefSeq" id="WP_235224737.1">
    <property type="nucleotide sequence ID" value="NZ_JAKGAQ010000001.1"/>
</dbReference>
<dbReference type="Pfam" id="PF00990">
    <property type="entry name" value="GGDEF"/>
    <property type="match status" value="1"/>
</dbReference>
<comment type="catalytic activity">
    <reaction evidence="7">
        <text>2 GTP = 3',3'-c-di-GMP + 2 diphosphate</text>
        <dbReference type="Rhea" id="RHEA:24898"/>
        <dbReference type="ChEBI" id="CHEBI:33019"/>
        <dbReference type="ChEBI" id="CHEBI:37565"/>
        <dbReference type="ChEBI" id="CHEBI:58805"/>
        <dbReference type="EC" id="2.7.7.65"/>
    </reaction>
</comment>
<reference evidence="10 11" key="1">
    <citation type="submission" date="2022-01" db="EMBL/GenBank/DDBJ databases">
        <title>Octadecabacter sp. nov., isolated from a marine alga.</title>
        <authorList>
            <person name="Jin M.S."/>
            <person name="Kim H.M."/>
            <person name="Han D.M."/>
            <person name="Jung J.J."/>
            <person name="Jeon C.O."/>
        </authorList>
    </citation>
    <scope>NUCLEOTIDE SEQUENCE [LARGE SCALE GENOMIC DNA]</scope>
    <source>
        <strain evidence="10 11">G9-8</strain>
    </source>
</reference>
<dbReference type="NCBIfam" id="TIGR00254">
    <property type="entry name" value="GGDEF"/>
    <property type="match status" value="1"/>
</dbReference>
<keyword evidence="10" id="KW-0548">Nucleotidyltransferase</keyword>
<dbReference type="EMBL" id="JAKGAQ010000001">
    <property type="protein sequence ID" value="MCF2870640.1"/>
    <property type="molecule type" value="Genomic_DNA"/>
</dbReference>
<evidence type="ECO:0000259" key="9">
    <source>
        <dbReference type="PROSITE" id="PS50887"/>
    </source>
</evidence>
<evidence type="ECO:0000256" key="2">
    <source>
        <dbReference type="ARBA" id="ARBA00012528"/>
    </source>
</evidence>
<keyword evidence="3" id="KW-1003">Cell membrane</keyword>
<dbReference type="SMART" id="SM00267">
    <property type="entry name" value="GGDEF"/>
    <property type="match status" value="1"/>
</dbReference>
<feature type="transmembrane region" description="Helical" evidence="8">
    <location>
        <begin position="137"/>
        <end position="154"/>
    </location>
</feature>
<evidence type="ECO:0000256" key="7">
    <source>
        <dbReference type="ARBA" id="ARBA00034247"/>
    </source>
</evidence>